<dbReference type="RefSeq" id="WP_109687045.1">
    <property type="nucleotide sequence ID" value="NZ_QGGL01000003.1"/>
</dbReference>
<protein>
    <recommendedName>
        <fullName evidence="3">DUF4177 domain-containing protein</fullName>
    </recommendedName>
</protein>
<dbReference type="Proteomes" id="UP000245634">
    <property type="component" value="Unassembled WGS sequence"/>
</dbReference>
<organism evidence="1 2">
    <name type="scientific">Tumebacillus permanentifrigoris</name>
    <dbReference type="NCBI Taxonomy" id="378543"/>
    <lineage>
        <taxon>Bacteria</taxon>
        <taxon>Bacillati</taxon>
        <taxon>Bacillota</taxon>
        <taxon>Bacilli</taxon>
        <taxon>Bacillales</taxon>
        <taxon>Alicyclobacillaceae</taxon>
        <taxon>Tumebacillus</taxon>
    </lineage>
</organism>
<proteinExistence type="predicted"/>
<gene>
    <name evidence="1" type="ORF">C7459_103283</name>
</gene>
<comment type="caution">
    <text evidence="1">The sequence shown here is derived from an EMBL/GenBank/DDBJ whole genome shotgun (WGS) entry which is preliminary data.</text>
</comment>
<evidence type="ECO:0008006" key="3">
    <source>
        <dbReference type="Google" id="ProtNLM"/>
    </source>
</evidence>
<sequence length="62" mass="7053">MEYTGSIESPIPKQQYMVGVLKDEIAAGTLQQELNANYINGWKLHTIDLTKGIVVYERIDKK</sequence>
<reference evidence="1 2" key="1">
    <citation type="submission" date="2018-05" db="EMBL/GenBank/DDBJ databases">
        <title>Genomic Encyclopedia of Type Strains, Phase IV (KMG-IV): sequencing the most valuable type-strain genomes for metagenomic binning, comparative biology and taxonomic classification.</title>
        <authorList>
            <person name="Goeker M."/>
        </authorList>
    </citation>
    <scope>NUCLEOTIDE SEQUENCE [LARGE SCALE GENOMIC DNA]</scope>
    <source>
        <strain evidence="1 2">DSM 18773</strain>
    </source>
</reference>
<accession>A0A316DC04</accession>
<dbReference type="AlphaFoldDB" id="A0A316DC04"/>
<name>A0A316DC04_9BACL</name>
<keyword evidence="2" id="KW-1185">Reference proteome</keyword>
<evidence type="ECO:0000313" key="2">
    <source>
        <dbReference type="Proteomes" id="UP000245634"/>
    </source>
</evidence>
<evidence type="ECO:0000313" key="1">
    <source>
        <dbReference type="EMBL" id="PWK15731.1"/>
    </source>
</evidence>
<dbReference type="EMBL" id="QGGL01000003">
    <property type="protein sequence ID" value="PWK15731.1"/>
    <property type="molecule type" value="Genomic_DNA"/>
</dbReference>